<comment type="caution">
    <text evidence="2">The sequence shown here is derived from an EMBL/GenBank/DDBJ whole genome shotgun (WGS) entry which is preliminary data.</text>
</comment>
<dbReference type="RefSeq" id="WP_000624348.1">
    <property type="nucleotide sequence ID" value="NZ_CP016589.1"/>
</dbReference>
<gene>
    <name evidence="2" type="ORF">COJ15_18030</name>
</gene>
<dbReference type="EMBL" id="NUVX01000032">
    <property type="protein sequence ID" value="PFJ38576.1"/>
    <property type="molecule type" value="Genomic_DNA"/>
</dbReference>
<dbReference type="Proteomes" id="UP000224003">
    <property type="component" value="Unassembled WGS sequence"/>
</dbReference>
<dbReference type="AlphaFoldDB" id="A0A9X6WLX1"/>
<feature type="transmembrane region" description="Helical" evidence="1">
    <location>
        <begin position="241"/>
        <end position="264"/>
    </location>
</feature>
<sequence length="270" mass="30835">MISLFKMEFKRAFISKHFLIVVVLGLLLSMSHLFRFILPVYPVSEKDVDALNTLTQWIGFKTFSFETQMLFFLMPILVAIPYADTYLLEKKNGYLKNVLLKVEKIQYLVVKFITVFVIAGLVISIPLIINLLGTMLFLPSVIPPAPETQQTPLFLTNMWQELYYTHPFLYISSYIGLDFLYAGLFGVIALAVSVFIKNRFLVLITPFILYLLLFLFSELTGKEGFVPFLFLIPAPMLAETHASLIFGGFIILFLLSVITFFIGANKSETY</sequence>
<proteinExistence type="predicted"/>
<feature type="transmembrane region" description="Helical" evidence="1">
    <location>
        <begin position="69"/>
        <end position="88"/>
    </location>
</feature>
<evidence type="ECO:0000256" key="1">
    <source>
        <dbReference type="SAM" id="Phobius"/>
    </source>
</evidence>
<reference evidence="2 3" key="1">
    <citation type="submission" date="2017-09" db="EMBL/GenBank/DDBJ databases">
        <title>Large-scale bioinformatics analysis of Bacillus genomes uncovers conserved roles of natural products in bacterial physiology.</title>
        <authorList>
            <consortium name="Agbiome Team Llc"/>
            <person name="Bleich R.M."/>
            <person name="Grubbs K.J."/>
            <person name="Santa Maria K.C."/>
            <person name="Allen S.E."/>
            <person name="Farag S."/>
            <person name="Shank E.A."/>
            <person name="Bowers A."/>
        </authorList>
    </citation>
    <scope>NUCLEOTIDE SEQUENCE [LARGE SCALE GENOMIC DNA]</scope>
    <source>
        <strain evidence="2 3">AFS085496</strain>
    </source>
</reference>
<organism evidence="2 3">
    <name type="scientific">Bacillus thuringiensis</name>
    <dbReference type="NCBI Taxonomy" id="1428"/>
    <lineage>
        <taxon>Bacteria</taxon>
        <taxon>Bacillati</taxon>
        <taxon>Bacillota</taxon>
        <taxon>Bacilli</taxon>
        <taxon>Bacillales</taxon>
        <taxon>Bacillaceae</taxon>
        <taxon>Bacillus</taxon>
        <taxon>Bacillus cereus group</taxon>
    </lineage>
</organism>
<accession>A0A9X6WLX1</accession>
<feature type="transmembrane region" description="Helical" evidence="1">
    <location>
        <begin position="168"/>
        <end position="193"/>
    </location>
</feature>
<name>A0A9X6WLX1_BACTU</name>
<evidence type="ECO:0000313" key="3">
    <source>
        <dbReference type="Proteomes" id="UP000224003"/>
    </source>
</evidence>
<keyword evidence="1" id="KW-0472">Membrane</keyword>
<keyword evidence="1" id="KW-0812">Transmembrane</keyword>
<protein>
    <submittedName>
        <fullName evidence="2">Uncharacterized protein</fullName>
    </submittedName>
</protein>
<evidence type="ECO:0000313" key="2">
    <source>
        <dbReference type="EMBL" id="PFJ38576.1"/>
    </source>
</evidence>
<feature type="transmembrane region" description="Helical" evidence="1">
    <location>
        <begin position="200"/>
        <end position="221"/>
    </location>
</feature>
<feature type="transmembrane region" description="Helical" evidence="1">
    <location>
        <begin position="108"/>
        <end position="129"/>
    </location>
</feature>
<keyword evidence="1" id="KW-1133">Transmembrane helix</keyword>